<proteinExistence type="predicted"/>
<organism evidence="1 2">
    <name type="scientific">Catenuloplanes niger</name>
    <dbReference type="NCBI Taxonomy" id="587534"/>
    <lineage>
        <taxon>Bacteria</taxon>
        <taxon>Bacillati</taxon>
        <taxon>Actinomycetota</taxon>
        <taxon>Actinomycetes</taxon>
        <taxon>Micromonosporales</taxon>
        <taxon>Micromonosporaceae</taxon>
        <taxon>Catenuloplanes</taxon>
    </lineage>
</organism>
<gene>
    <name evidence="1" type="ORF">J2S44_007695</name>
</gene>
<name>A0AAE4CWQ5_9ACTN</name>
<sequence>MTKRVWIGILVALGMVALVTQMALAFKPIGDLYTSGVLDPRRPPSSAGPAEAGPAVPKGSCFVGGDGEVRLSTAGEGTYWCAYPPEHAGEGQHLSAGLSLVTASTCGILQFSRTGGSGYAAVVCQSKVTLLDLSRQKAVDFRPVDSLEVGSTHRVALAQTGGRVTVELDGEPLLTGATSVASSGDGVVGLGVTRSGAGPVHAAFTDVTIDPYG</sequence>
<reference evidence="1 2" key="1">
    <citation type="submission" date="2023-07" db="EMBL/GenBank/DDBJ databases">
        <title>Sequencing the genomes of 1000 actinobacteria strains.</title>
        <authorList>
            <person name="Klenk H.-P."/>
        </authorList>
    </citation>
    <scope>NUCLEOTIDE SEQUENCE [LARGE SCALE GENOMIC DNA]</scope>
    <source>
        <strain evidence="1 2">DSM 44711</strain>
    </source>
</reference>
<evidence type="ECO:0000313" key="1">
    <source>
        <dbReference type="EMBL" id="MDR7327445.1"/>
    </source>
</evidence>
<comment type="caution">
    <text evidence="1">The sequence shown here is derived from an EMBL/GenBank/DDBJ whole genome shotgun (WGS) entry which is preliminary data.</text>
</comment>
<dbReference type="RefSeq" id="WP_310424777.1">
    <property type="nucleotide sequence ID" value="NZ_JAVDYC010000001.1"/>
</dbReference>
<keyword evidence="2" id="KW-1185">Reference proteome</keyword>
<accession>A0AAE4CWQ5</accession>
<dbReference type="AlphaFoldDB" id="A0AAE4CWQ5"/>
<dbReference type="EMBL" id="JAVDYC010000001">
    <property type="protein sequence ID" value="MDR7327445.1"/>
    <property type="molecule type" value="Genomic_DNA"/>
</dbReference>
<protein>
    <submittedName>
        <fullName evidence="1">Uncharacterized protein</fullName>
    </submittedName>
</protein>
<evidence type="ECO:0000313" key="2">
    <source>
        <dbReference type="Proteomes" id="UP001183629"/>
    </source>
</evidence>
<dbReference type="Proteomes" id="UP001183629">
    <property type="component" value="Unassembled WGS sequence"/>
</dbReference>